<dbReference type="InterPro" id="IPR017521">
    <property type="entry name" value="Sugar_tfrase_PEP-CTERM_Stp1"/>
</dbReference>
<dbReference type="Proteomes" id="UP001500738">
    <property type="component" value="Unassembled WGS sequence"/>
</dbReference>
<organism evidence="1 2">
    <name type="scientific">Sphingopyxis soli</name>
    <dbReference type="NCBI Taxonomy" id="592051"/>
    <lineage>
        <taxon>Bacteria</taxon>
        <taxon>Pseudomonadati</taxon>
        <taxon>Pseudomonadota</taxon>
        <taxon>Alphaproteobacteria</taxon>
        <taxon>Sphingomonadales</taxon>
        <taxon>Sphingomonadaceae</taxon>
        <taxon>Sphingopyxis</taxon>
    </lineage>
</organism>
<name>A0ABN1M4R8_9SPHN</name>
<dbReference type="NCBIfam" id="TIGR03087">
    <property type="entry name" value="stp1"/>
    <property type="match status" value="1"/>
</dbReference>
<proteinExistence type="predicted"/>
<dbReference type="PANTHER" id="PTHR45947:SF3">
    <property type="entry name" value="SULFOQUINOVOSYL TRANSFERASE SQD2"/>
    <property type="match status" value="1"/>
</dbReference>
<dbReference type="Pfam" id="PF13692">
    <property type="entry name" value="Glyco_trans_1_4"/>
    <property type="match status" value="1"/>
</dbReference>
<protein>
    <submittedName>
        <fullName evidence="1">TIGR03087 family PEP-CTERM/XrtA system glycosyltransferase</fullName>
    </submittedName>
</protein>
<reference evidence="1 2" key="1">
    <citation type="journal article" date="2019" name="Int. J. Syst. Evol. Microbiol.">
        <title>The Global Catalogue of Microorganisms (GCM) 10K type strain sequencing project: providing services to taxonomists for standard genome sequencing and annotation.</title>
        <authorList>
            <consortium name="The Broad Institute Genomics Platform"/>
            <consortium name="The Broad Institute Genome Sequencing Center for Infectious Disease"/>
            <person name="Wu L."/>
            <person name="Ma J."/>
        </authorList>
    </citation>
    <scope>NUCLEOTIDE SEQUENCE [LARGE SCALE GENOMIC DNA]</scope>
    <source>
        <strain evidence="1 2">JCM 15910</strain>
    </source>
</reference>
<sequence>MGGEPHRPADRARAGVMVEILFLVHRAPWPPDRGDRIRSWHMVQALAKLAPVHVAALADTAEDAAIAEAKLAPLCKSLCIEVRTVSRPVALASAVLRGEPVSNRLFWSAALAEHVGALLALGKVSHIVAFSGQMAQYLPAGFAGPVVMDFVDVDSAKFATYAEQDKRQPLHWVHAREARRLGAFEAKVARAVDASLFVSEAEAALFRARSGLGADTVHAVGNGIDTGHFDPALPFDRVGEGDGPLAVFTGQMDYRPNIDAVRWFASDILPRIRRHHAQARFAIVGRAPAEEVRALETLPGVTVTGEVPDVRPWLAAADAVVAPLLLARGVQNKLLEAMAMARPVVASAAAATGIDAAPGEHLLVADGADAMADAVVRLFDDPAAAAAMGRAARTQMIARYGWDARLAPLARLLGLAA</sequence>
<dbReference type="SUPFAM" id="SSF53756">
    <property type="entry name" value="UDP-Glycosyltransferase/glycogen phosphorylase"/>
    <property type="match status" value="1"/>
</dbReference>
<dbReference type="InterPro" id="IPR050194">
    <property type="entry name" value="Glycosyltransferase_grp1"/>
</dbReference>
<dbReference type="Gene3D" id="3.40.50.2000">
    <property type="entry name" value="Glycogen Phosphorylase B"/>
    <property type="match status" value="2"/>
</dbReference>
<evidence type="ECO:0000313" key="1">
    <source>
        <dbReference type="EMBL" id="GAA0864267.1"/>
    </source>
</evidence>
<dbReference type="EMBL" id="BAAAFE010000007">
    <property type="protein sequence ID" value="GAA0864267.1"/>
    <property type="molecule type" value="Genomic_DNA"/>
</dbReference>
<dbReference type="PANTHER" id="PTHR45947">
    <property type="entry name" value="SULFOQUINOVOSYL TRANSFERASE SQD2"/>
    <property type="match status" value="1"/>
</dbReference>
<gene>
    <name evidence="1" type="ORF">GCM10009115_18140</name>
</gene>
<dbReference type="CDD" id="cd03801">
    <property type="entry name" value="GT4_PimA-like"/>
    <property type="match status" value="1"/>
</dbReference>
<keyword evidence="2" id="KW-1185">Reference proteome</keyword>
<accession>A0ABN1M4R8</accession>
<comment type="caution">
    <text evidence="1">The sequence shown here is derived from an EMBL/GenBank/DDBJ whole genome shotgun (WGS) entry which is preliminary data.</text>
</comment>
<evidence type="ECO:0000313" key="2">
    <source>
        <dbReference type="Proteomes" id="UP001500738"/>
    </source>
</evidence>